<dbReference type="InterPro" id="IPR011010">
    <property type="entry name" value="DNA_brk_join_enz"/>
</dbReference>
<dbReference type="Gene3D" id="1.10.150.130">
    <property type="match status" value="1"/>
</dbReference>
<protein>
    <submittedName>
        <fullName evidence="5">Integrase</fullName>
    </submittedName>
</protein>
<dbReference type="GO" id="GO:0015074">
    <property type="term" value="P:DNA integration"/>
    <property type="evidence" value="ECO:0007669"/>
    <property type="project" value="InterPro"/>
</dbReference>
<dbReference type="PANTHER" id="PTHR30349:SF64">
    <property type="entry name" value="PROPHAGE INTEGRASE INTD-RELATED"/>
    <property type="match status" value="1"/>
</dbReference>
<organism evidence="5">
    <name type="scientific">Rhodococcus sp. B2</name>
    <dbReference type="NCBI Taxonomy" id="1185468"/>
    <lineage>
        <taxon>Bacteria</taxon>
        <taxon>Bacillati</taxon>
        <taxon>Actinomycetota</taxon>
        <taxon>Actinomycetes</taxon>
        <taxon>Mycobacteriales</taxon>
        <taxon>Nocardiaceae</taxon>
        <taxon>Rhodococcus</taxon>
    </lineage>
</organism>
<comment type="similarity">
    <text evidence="1">Belongs to the 'phage' integrase family.</text>
</comment>
<feature type="domain" description="Tyr recombinase" evidence="4">
    <location>
        <begin position="330"/>
        <end position="496"/>
    </location>
</feature>
<dbReference type="InterPro" id="IPR050090">
    <property type="entry name" value="Tyrosine_recombinase_XerCD"/>
</dbReference>
<proteinExistence type="inferred from homology"/>
<accession>A0A8A6W571</accession>
<keyword evidence="2" id="KW-0238">DNA-binding</keyword>
<reference evidence="5" key="1">
    <citation type="submission" date="2020-12" db="EMBL/GenBank/DDBJ databases">
        <authorList>
            <person name="Liu H."/>
        </authorList>
    </citation>
    <scope>NUCLEOTIDE SEQUENCE</scope>
    <source>
        <strain evidence="5">B2</strain>
    </source>
</reference>
<dbReference type="InterPro" id="IPR013762">
    <property type="entry name" value="Integrase-like_cat_sf"/>
</dbReference>
<name>A0A8A6W571_9NOCA</name>
<dbReference type="SUPFAM" id="SSF56349">
    <property type="entry name" value="DNA breaking-rejoining enzymes"/>
    <property type="match status" value="1"/>
</dbReference>
<evidence type="ECO:0000259" key="4">
    <source>
        <dbReference type="Pfam" id="PF00589"/>
    </source>
</evidence>
<dbReference type="EMBL" id="MW378985">
    <property type="protein sequence ID" value="QTK22461.1"/>
    <property type="molecule type" value="Genomic_DNA"/>
</dbReference>
<keyword evidence="3" id="KW-0233">DNA recombination</keyword>
<dbReference type="Gene3D" id="1.10.443.10">
    <property type="entry name" value="Intergrase catalytic core"/>
    <property type="match status" value="1"/>
</dbReference>
<dbReference type="Pfam" id="PF00589">
    <property type="entry name" value="Phage_integrase"/>
    <property type="match status" value="1"/>
</dbReference>
<dbReference type="InterPro" id="IPR010998">
    <property type="entry name" value="Integrase_recombinase_N"/>
</dbReference>
<evidence type="ECO:0000313" key="5">
    <source>
        <dbReference type="EMBL" id="QTK22461.1"/>
    </source>
</evidence>
<sequence length="607" mass="67228">MTRSPHRGEVEELVAAYRADLLAAGMFAEHPVTSPARSFLSRVGADGWSALTLAEQCATSLKDRRVVGWLMVTGRLTPTADYLVLGRPYLGEVAARHHASFHRRFTETAAELGFDRRATVLQWSAVTKVATLAGVAQDRLSKADVDAGREQMIAAIRRHRPDAHGVRALTTALFGAEATLFHAGVLDVPPRKTHPNQAASRAATWAAAPPRLAATLLGYVEQMRPSLRPATIVGVEGVLRGFAGWLTREAPEVGCVADLRRRHIEAYKLHLTDRPSARGDRLSKTTLAEHVGTLHTCFERLTEWDGEDTPTGVLVFAGDLPRRDEPLPRFLDDGRAAKLLQAARADPDPFTRLAIEFLARTGLRKGEFLDLTVDAVVQIGSAYWLHVPVGKLRTDRYIPLHPQLKEMLDDWLDKRPAGLRSDYLFLERGRRITKNRVDRALATVAATAGIGHVTPHQLRHTLATQAINRGMSLEAIAALLGHRSMRMTMVYAKIADRTVADEYFAVSEKVEALYDAPRELPADDEGAEMRKLRSEMHRRMLGNGYCARPVGLDCHFESICESCTFFQTTIEFRPTLQAQRDDAADKGQLGRQKIFDGLLTRLDQSAS</sequence>
<evidence type="ECO:0000256" key="1">
    <source>
        <dbReference type="ARBA" id="ARBA00008857"/>
    </source>
</evidence>
<dbReference type="GO" id="GO:0003677">
    <property type="term" value="F:DNA binding"/>
    <property type="evidence" value="ECO:0007669"/>
    <property type="project" value="UniProtKB-KW"/>
</dbReference>
<evidence type="ECO:0000256" key="2">
    <source>
        <dbReference type="ARBA" id="ARBA00023125"/>
    </source>
</evidence>
<evidence type="ECO:0000256" key="3">
    <source>
        <dbReference type="ARBA" id="ARBA00023172"/>
    </source>
</evidence>
<dbReference type="CDD" id="cd00796">
    <property type="entry name" value="INT_Rci_Hp1_C"/>
    <property type="match status" value="1"/>
</dbReference>
<dbReference type="InterPro" id="IPR002104">
    <property type="entry name" value="Integrase_catalytic"/>
</dbReference>
<dbReference type="GO" id="GO:0006310">
    <property type="term" value="P:DNA recombination"/>
    <property type="evidence" value="ECO:0007669"/>
    <property type="project" value="UniProtKB-KW"/>
</dbReference>
<reference evidence="5" key="2">
    <citation type="journal article" name="Microb. Cell Fact.">
        <title>A bifunctional enzyme belonging to cytochrome P450 family involved in the O-dealkylation and N-dealkoxymethylation toward chloroacetanilide herbicides in Rhodococcus sp. B2.</title>
        <authorList>
            <person name="Liu H.M."/>
            <person name="Yuan M."/>
            <person name="Liu A.M."/>
            <person name="Ren L."/>
            <person name="Zhu G.P."/>
            <person name="Sun L.N."/>
        </authorList>
    </citation>
    <scope>NUCLEOTIDE SEQUENCE</scope>
    <source>
        <strain evidence="5">B2</strain>
    </source>
</reference>
<dbReference type="PANTHER" id="PTHR30349">
    <property type="entry name" value="PHAGE INTEGRASE-RELATED"/>
    <property type="match status" value="1"/>
</dbReference>
<dbReference type="AlphaFoldDB" id="A0A8A6W571"/>